<dbReference type="InterPro" id="IPR001196">
    <property type="entry name" value="Ribosomal_uL15_CS"/>
</dbReference>
<dbReference type="PROSITE" id="PS00475">
    <property type="entry name" value="RIBOSOMAL_L15"/>
    <property type="match status" value="1"/>
</dbReference>
<evidence type="ECO:0000256" key="6">
    <source>
        <dbReference type="RuleBase" id="RU003888"/>
    </source>
</evidence>
<reference evidence="9" key="1">
    <citation type="submission" date="2023-03" db="EMBL/GenBank/DDBJ databases">
        <authorList>
            <person name="Steffen K."/>
            <person name="Cardenas P."/>
        </authorList>
    </citation>
    <scope>NUCLEOTIDE SEQUENCE</scope>
</reference>
<dbReference type="Gene3D" id="3.100.10.10">
    <property type="match status" value="1"/>
</dbReference>
<keyword evidence="3 6" id="KW-0687">Ribonucleoprotein</keyword>
<keyword evidence="2 6" id="KW-0689">Ribosomal protein</keyword>
<evidence type="ECO:0000256" key="3">
    <source>
        <dbReference type="ARBA" id="ARBA00023274"/>
    </source>
</evidence>
<dbReference type="InterPro" id="IPR036227">
    <property type="entry name" value="Ribosomal_uL15/eL18_sf"/>
</dbReference>
<dbReference type="SUPFAM" id="SSF52080">
    <property type="entry name" value="Ribosomal proteins L15p and L18e"/>
    <property type="match status" value="1"/>
</dbReference>
<evidence type="ECO:0000256" key="4">
    <source>
        <dbReference type="ARBA" id="ARBA00035299"/>
    </source>
</evidence>
<dbReference type="AlphaFoldDB" id="A0AA35W7H6"/>
<evidence type="ECO:0000256" key="1">
    <source>
        <dbReference type="ARBA" id="ARBA00007320"/>
    </source>
</evidence>
<comment type="caution">
    <text evidence="9">The sequence shown here is derived from an EMBL/GenBank/DDBJ whole genome shotgun (WGS) entry which is preliminary data.</text>
</comment>
<organism evidence="9 10">
    <name type="scientific">Geodia barretti</name>
    <name type="common">Barrett's horny sponge</name>
    <dbReference type="NCBI Taxonomy" id="519541"/>
    <lineage>
        <taxon>Eukaryota</taxon>
        <taxon>Metazoa</taxon>
        <taxon>Porifera</taxon>
        <taxon>Demospongiae</taxon>
        <taxon>Heteroscleromorpha</taxon>
        <taxon>Tetractinellida</taxon>
        <taxon>Astrophorina</taxon>
        <taxon>Geodiidae</taxon>
        <taxon>Geodia</taxon>
    </lineage>
</organism>
<dbReference type="HAMAP" id="MF_01341">
    <property type="entry name" value="Ribosomal_uL15"/>
    <property type="match status" value="1"/>
</dbReference>
<feature type="domain" description="Large ribosomal subunit protein uL15/eL18" evidence="8">
    <location>
        <begin position="78"/>
        <end position="146"/>
    </location>
</feature>
<dbReference type="Pfam" id="PF00828">
    <property type="entry name" value="Ribosomal_L27A"/>
    <property type="match status" value="1"/>
</dbReference>
<proteinExistence type="inferred from homology"/>
<evidence type="ECO:0000313" key="9">
    <source>
        <dbReference type="EMBL" id="CAI8011018.1"/>
    </source>
</evidence>
<dbReference type="PANTHER" id="PTHR12934:SF11">
    <property type="entry name" value="LARGE RIBOSOMAL SUBUNIT PROTEIN UL15M"/>
    <property type="match status" value="1"/>
</dbReference>
<dbReference type="GO" id="GO:0006412">
    <property type="term" value="P:translation"/>
    <property type="evidence" value="ECO:0007669"/>
    <property type="project" value="InterPro"/>
</dbReference>
<name>A0AA35W7H6_GEOBA</name>
<dbReference type="PANTHER" id="PTHR12934">
    <property type="entry name" value="50S RIBOSOMAL PROTEIN L15"/>
    <property type="match status" value="1"/>
</dbReference>
<accession>A0AA35W7H6</accession>
<dbReference type="NCBIfam" id="TIGR01071">
    <property type="entry name" value="rplO_bact"/>
    <property type="match status" value="1"/>
</dbReference>
<gene>
    <name evidence="9" type="ORF">GBAR_LOCUS7169</name>
</gene>
<feature type="compositionally biased region" description="Gly residues" evidence="7">
    <location>
        <begin position="23"/>
        <end position="35"/>
    </location>
</feature>
<evidence type="ECO:0000256" key="2">
    <source>
        <dbReference type="ARBA" id="ARBA00022980"/>
    </source>
</evidence>
<dbReference type="EMBL" id="CASHTH010001076">
    <property type="protein sequence ID" value="CAI8011018.1"/>
    <property type="molecule type" value="Genomic_DNA"/>
</dbReference>
<evidence type="ECO:0000256" key="7">
    <source>
        <dbReference type="SAM" id="MobiDB-lite"/>
    </source>
</evidence>
<sequence>MMEHQIASPKGARRGRKRIGRGDAAGGGSYAGRGMKGQKSRSGRGLRPGFEGGQLPLIKGLPMKRGFTNRYKTHYALVSLETLQERFEPGDEITPEKLHTLGIIRRTRLPVKVLGDGELQHSLNISAHKFTAAARAKIEAAGGTAVEL</sequence>
<dbReference type="Proteomes" id="UP001174909">
    <property type="component" value="Unassembled WGS sequence"/>
</dbReference>
<dbReference type="GO" id="GO:0022625">
    <property type="term" value="C:cytosolic large ribosomal subunit"/>
    <property type="evidence" value="ECO:0007669"/>
    <property type="project" value="TreeGrafter"/>
</dbReference>
<dbReference type="InterPro" id="IPR005749">
    <property type="entry name" value="Ribosomal_uL15_bac-type"/>
</dbReference>
<protein>
    <recommendedName>
        <fullName evidence="4">Large ribosomal subunit protein uL15m</fullName>
    </recommendedName>
    <alternativeName>
        <fullName evidence="5">39S ribosomal protein L15, mitochondrial</fullName>
    </alternativeName>
</protein>
<evidence type="ECO:0000256" key="5">
    <source>
        <dbReference type="ARBA" id="ARBA00035423"/>
    </source>
</evidence>
<dbReference type="InterPro" id="IPR021131">
    <property type="entry name" value="Ribosomal_uL15/eL18"/>
</dbReference>
<comment type="similarity">
    <text evidence="1 6">Belongs to the universal ribosomal protein uL15 family.</text>
</comment>
<keyword evidence="10" id="KW-1185">Reference proteome</keyword>
<dbReference type="GO" id="GO:0003735">
    <property type="term" value="F:structural constituent of ribosome"/>
    <property type="evidence" value="ECO:0007669"/>
    <property type="project" value="InterPro"/>
</dbReference>
<feature type="region of interest" description="Disordered" evidence="7">
    <location>
        <begin position="1"/>
        <end position="53"/>
    </location>
</feature>
<dbReference type="InterPro" id="IPR030878">
    <property type="entry name" value="Ribosomal_uL15"/>
</dbReference>
<evidence type="ECO:0000313" key="10">
    <source>
        <dbReference type="Proteomes" id="UP001174909"/>
    </source>
</evidence>
<evidence type="ECO:0000259" key="8">
    <source>
        <dbReference type="Pfam" id="PF00828"/>
    </source>
</evidence>